<dbReference type="InterPro" id="IPR013806">
    <property type="entry name" value="Kringle-like"/>
</dbReference>
<dbReference type="GO" id="GO:0006897">
    <property type="term" value="P:endocytosis"/>
    <property type="evidence" value="ECO:0007669"/>
    <property type="project" value="UniProtKB-KW"/>
</dbReference>
<feature type="domain" description="C-type lectin" evidence="14">
    <location>
        <begin position="1108"/>
        <end position="1213"/>
    </location>
</feature>
<evidence type="ECO:0000256" key="3">
    <source>
        <dbReference type="ARBA" id="ARBA00022692"/>
    </source>
</evidence>
<sequence length="1730" mass="199224">MQGGGPKQVFSFIIFAVCLQAAATEILGNDAFFIRHKNSSKCLKVENSQITAADCKQSTDTLLWKWVSQHRLFNLGAKQCLGLSTSKPKSLVKMFECDENVILWWKCNEGMLYSASHYTLALVNGSVTANTVDTRKKDEWDKNVCEQRYHEIYTRNGNSHGKLCEFPFKFNGTWYHDCTTDGSENGQQWCATTSDYDSDRKWGICLKPETECSINWEVDSKSQNCYQFNFQSMLSWNEARISCVNQGGDLLSITSKTELNYVLGKTDIPDILWSGLNQLDISSGWQWSDGTPLAFVSWDEGMPDSSILEGLSCGVMNSNMKGRWQNYICEAKLPYICKKQLNDSEQTFLESWRYSETVCDPGWLPYNGFCYLSKKTPATWENASTVCTTENSTLISIHSLADVELIIIKLHNGTEEDTWTGLKSADITSLFKWSDKSDVSFTYWDRNEPNLPFNTTSNCVSYSGKLGKWKVTTCSKVLPYVCKKRGKVENETQSDTGCPQEKDWKRHGDFCYKVNTEEVLFGRKCDLTITNRFEQEFINSLIRQYGKAEGKYFWTSLQDGNSTGEYTWVTEDKTSDPVAYVNWNALQPAFPGGCVAMTTGKSLGKWEVKDCKNFKALSICKKSIGSSKQPEIIPIPDAPCSSGWYSKEGLLYCYKVFHRERIVRKRTWEEAERFCEALGAHLPSFSHEEELQFLDSILKDTVSDERWIWVGLNKRNPGSRGSWEWSDNRPVSTVLPYDSSEDDYTIRDCVALKTQREFWRRHFWMTLFPEKYITLKPFLCDVRLEWICQIPRGVSLKNPNWYIGDENKLHGPPLIIDGSEFWFVADTQLTYQEAALYCESNGSKLATVKSNAALKGVWNKLENVSKDENQKWWLHSVEILEYHRPSFFPFYSFRHFPPYMTAECLHVTPRSFFKAYFMQENCEERLPFICEKHNVSALERHSHLSNVTEQKCPEDWVAFEDKCFVSMKPRYLTFSKANEHCQSLGGTLPSISSQIEQDFIISILSEAPEKIWIGLQFSANDKENTWVDGLPLTYGNFNPLLRGKIKTVYYNYFDRESRKQCAILLNNPASSFVGTWDFTSCSDLQYASVCQRYRDTKTQSVVNETLTFQDHQYKIIQKNLTWYNALGECMQYGMQLVSISNQYQQSFLAVTVNALGYPVWIGLSSKDDGIHYSWSDGTHVVYSRWSEDDVEQVEECVYLDINGFWKTADCEKEQQGAICYNPLNVTSKKSNVESVKCPHKIQSALWMPFKTSCYTFLVSRSRWESVSVQESHHVCRKLHPSSYVLNIRNEEENNFVVEQLRPYRNLAQWVWLGLLYDENLKSLRWYDETFVHFSKWSNGRPDVHDKNLFVGMNLDGSWDLFNDISRSQTAYFQQHSIVVCKIEMEDKGNYSVPLPDNIQYGNDTYKVIPKKLNWYDVLRVCKRNGGDLVSIHNEAQQLFLEDIIRKDGFPLWIGLSSQDGTESNFEWSDGSDLDYKPWEFENSNSTGNCVFIDTKGIWKRAKCTSIQNGAICRHTSLKNVKTQLQKTKSSSQCPQSKNTSKWILYKGYCYGFDMTLYNFSVFNMNEAKRYCQKLDPYSSILTIMDADENAFITKHITEEKAITGKVWLGISQDSKMHWLDGSDLTYSNWENGTPRMIAGDDCAVIMSTKGTWATVSCQQSQSRLVCKVSARNQRTVAIVLAVLFVMLLVAGLTWYLFKKKLRWSSFSSQVRYERTIDGGDTTSMIMSDMN</sequence>
<dbReference type="PRINTS" id="PR00013">
    <property type="entry name" value="FNTYPEII"/>
</dbReference>
<dbReference type="GO" id="GO:0016020">
    <property type="term" value="C:membrane"/>
    <property type="evidence" value="ECO:0007669"/>
    <property type="project" value="UniProtKB-SubCell"/>
</dbReference>
<dbReference type="InterPro" id="IPR016187">
    <property type="entry name" value="CTDL_fold"/>
</dbReference>
<feature type="disulfide bond" evidence="11">
    <location>
        <begin position="164"/>
        <end position="190"/>
    </location>
</feature>
<dbReference type="InterPro" id="IPR001304">
    <property type="entry name" value="C-type_lectin-like"/>
</dbReference>
<feature type="domain" description="C-type lectin" evidence="14">
    <location>
        <begin position="1400"/>
        <end position="1503"/>
    </location>
</feature>
<evidence type="ECO:0000313" key="16">
    <source>
        <dbReference type="Ensembl" id="ENSLACP00000003763.1"/>
    </source>
</evidence>
<feature type="domain" description="C-type lectin" evidence="14">
    <location>
        <begin position="959"/>
        <end position="1082"/>
    </location>
</feature>
<evidence type="ECO:0000256" key="7">
    <source>
        <dbReference type="ARBA" id="ARBA00023136"/>
    </source>
</evidence>
<evidence type="ECO:0000313" key="17">
    <source>
        <dbReference type="Proteomes" id="UP000008672"/>
    </source>
</evidence>
<dbReference type="EMBL" id="AFYH01225537">
    <property type="status" value="NOT_ANNOTATED_CDS"/>
    <property type="molecule type" value="Genomic_DNA"/>
</dbReference>
<dbReference type="EMBL" id="AFYH01225531">
    <property type="status" value="NOT_ANNOTATED_CDS"/>
    <property type="molecule type" value="Genomic_DNA"/>
</dbReference>
<keyword evidence="10" id="KW-0325">Glycoprotein</keyword>
<dbReference type="InterPro" id="IPR000562">
    <property type="entry name" value="FN_type2_dom"/>
</dbReference>
<dbReference type="CDD" id="cd00037">
    <property type="entry name" value="CLECT"/>
    <property type="match status" value="10"/>
</dbReference>
<dbReference type="FunCoup" id="H3A292">
    <property type="interactions" value="187"/>
</dbReference>
<dbReference type="KEGG" id="lcm:102348300"/>
<keyword evidence="3 12" id="KW-0812">Transmembrane</keyword>
<dbReference type="EMBL" id="AFYH01225534">
    <property type="status" value="NOT_ANNOTATED_CDS"/>
    <property type="molecule type" value="Genomic_DNA"/>
</dbReference>
<accession>H3A292</accession>
<dbReference type="CDD" id="cd23411">
    <property type="entry name" value="beta-trefoil_Ricin_LY75"/>
    <property type="match status" value="1"/>
</dbReference>
<dbReference type="EMBL" id="AFYH01225532">
    <property type="status" value="NOT_ANNOTATED_CDS"/>
    <property type="molecule type" value="Genomic_DNA"/>
</dbReference>
<evidence type="ECO:0000256" key="1">
    <source>
        <dbReference type="ARBA" id="ARBA00004167"/>
    </source>
</evidence>
<keyword evidence="5" id="KW-0677">Repeat</keyword>
<keyword evidence="17" id="KW-1185">Reference proteome</keyword>
<dbReference type="PROSITE" id="PS00023">
    <property type="entry name" value="FN2_1"/>
    <property type="match status" value="1"/>
</dbReference>
<evidence type="ECO:0000256" key="2">
    <source>
        <dbReference type="ARBA" id="ARBA00022583"/>
    </source>
</evidence>
<dbReference type="eggNOG" id="KOG4297">
    <property type="taxonomic scope" value="Eukaryota"/>
</dbReference>
<dbReference type="Pfam" id="PF00059">
    <property type="entry name" value="Lectin_C"/>
    <property type="match status" value="9"/>
</dbReference>
<feature type="domain" description="Fibronectin type-II" evidence="15">
    <location>
        <begin position="159"/>
        <end position="207"/>
    </location>
</feature>
<feature type="domain" description="C-type lectin" evidence="14">
    <location>
        <begin position="1545"/>
        <end position="1659"/>
    </location>
</feature>
<evidence type="ECO:0000256" key="10">
    <source>
        <dbReference type="ARBA" id="ARBA00023180"/>
    </source>
</evidence>
<keyword evidence="7 12" id="KW-0472">Membrane</keyword>
<evidence type="ECO:0000256" key="12">
    <source>
        <dbReference type="SAM" id="Phobius"/>
    </source>
</evidence>
<feature type="signal peptide" evidence="13">
    <location>
        <begin position="1"/>
        <end position="24"/>
    </location>
</feature>
<dbReference type="SMART" id="SM00034">
    <property type="entry name" value="CLECT"/>
    <property type="match status" value="10"/>
</dbReference>
<feature type="domain" description="C-type lectin" evidence="14">
    <location>
        <begin position="652"/>
        <end position="760"/>
    </location>
</feature>
<dbReference type="CTD" id="4065"/>
<feature type="transmembrane region" description="Helical" evidence="12">
    <location>
        <begin position="1676"/>
        <end position="1697"/>
    </location>
</feature>
<dbReference type="PROSITE" id="PS50041">
    <property type="entry name" value="C_TYPE_LECTIN_2"/>
    <property type="match status" value="9"/>
</dbReference>
<dbReference type="SUPFAM" id="SSF50370">
    <property type="entry name" value="Ricin B-like lectins"/>
    <property type="match status" value="1"/>
</dbReference>
<dbReference type="GeneTree" id="ENSGT01050000244842"/>
<dbReference type="Pfam" id="PF00040">
    <property type="entry name" value="fn2"/>
    <property type="match status" value="1"/>
</dbReference>
<dbReference type="RefSeq" id="XP_006011087.1">
    <property type="nucleotide sequence ID" value="XM_006011025.3"/>
</dbReference>
<reference evidence="17" key="1">
    <citation type="submission" date="2011-08" db="EMBL/GenBank/DDBJ databases">
        <title>The draft genome of Latimeria chalumnae.</title>
        <authorList>
            <person name="Di Palma F."/>
            <person name="Alfoldi J."/>
            <person name="Johnson J."/>
            <person name="Berlin A."/>
            <person name="Gnerre S."/>
            <person name="Jaffe D."/>
            <person name="MacCallum I."/>
            <person name="Young S."/>
            <person name="Walker B.J."/>
            <person name="Lander E."/>
            <person name="Lindblad-Toh K."/>
        </authorList>
    </citation>
    <scope>NUCLEOTIDE SEQUENCE [LARGE SCALE GENOMIC DNA]</scope>
    <source>
        <strain evidence="17">Wild caught</strain>
    </source>
</reference>
<dbReference type="PROSITE" id="PS51092">
    <property type="entry name" value="FN2_2"/>
    <property type="match status" value="1"/>
</dbReference>
<evidence type="ECO:0000259" key="15">
    <source>
        <dbReference type="PROSITE" id="PS51092"/>
    </source>
</evidence>
<dbReference type="OMA" id="YHEIYTK"/>
<dbReference type="Ensembl" id="ENSLACT00000003797.1">
    <property type="protein sequence ID" value="ENSLACP00000003763.1"/>
    <property type="gene ID" value="ENSLACG00000003353.1"/>
</dbReference>
<evidence type="ECO:0000256" key="8">
    <source>
        <dbReference type="ARBA" id="ARBA00023157"/>
    </source>
</evidence>
<keyword evidence="4 13" id="KW-0732">Signal</keyword>
<organism evidence="16 17">
    <name type="scientific">Latimeria chalumnae</name>
    <name type="common">Coelacanth</name>
    <dbReference type="NCBI Taxonomy" id="7897"/>
    <lineage>
        <taxon>Eukaryota</taxon>
        <taxon>Metazoa</taxon>
        <taxon>Chordata</taxon>
        <taxon>Craniata</taxon>
        <taxon>Vertebrata</taxon>
        <taxon>Euteleostomi</taxon>
        <taxon>Coelacanthiformes</taxon>
        <taxon>Coelacanthidae</taxon>
        <taxon>Latimeria</taxon>
    </lineage>
</organism>
<keyword evidence="9" id="KW-0675">Receptor</keyword>
<dbReference type="OrthoDB" id="6153550at2759"/>
<dbReference type="Bgee" id="ENSLACG00000003353">
    <property type="expression patterns" value="Expressed in muscle tissue and 6 other cell types or tissues"/>
</dbReference>
<feature type="chain" id="PRO_5003579496" evidence="13">
    <location>
        <begin position="25"/>
        <end position="1730"/>
    </location>
</feature>
<evidence type="ECO:0000256" key="4">
    <source>
        <dbReference type="ARBA" id="ARBA00022729"/>
    </source>
</evidence>
<dbReference type="SUPFAM" id="SSF57440">
    <property type="entry name" value="Kringle-like"/>
    <property type="match status" value="1"/>
</dbReference>
<keyword evidence="2" id="KW-0254">Endocytosis</keyword>
<dbReference type="Proteomes" id="UP000008672">
    <property type="component" value="Unassembled WGS sequence"/>
</dbReference>
<dbReference type="STRING" id="7897.ENSLACP00000003763"/>
<keyword evidence="8 11" id="KW-1015">Disulfide bond</keyword>
<reference evidence="16" key="2">
    <citation type="submission" date="2025-08" db="UniProtKB">
        <authorList>
            <consortium name="Ensembl"/>
        </authorList>
    </citation>
    <scope>IDENTIFICATION</scope>
</reference>
<dbReference type="EMBL" id="AFYH01225533">
    <property type="status" value="NOT_ANNOTATED_CDS"/>
    <property type="molecule type" value="Genomic_DNA"/>
</dbReference>
<feature type="domain" description="C-type lectin" evidence="14">
    <location>
        <begin position="221"/>
        <end position="338"/>
    </location>
</feature>
<dbReference type="EMBL" id="AFYH01225535">
    <property type="status" value="NOT_ANNOTATED_CDS"/>
    <property type="molecule type" value="Genomic_DNA"/>
</dbReference>
<dbReference type="FunFam" id="3.10.100.10:FF:000051">
    <property type="entry name" value="Lymphocyte antigen 75 variant"/>
    <property type="match status" value="1"/>
</dbReference>
<evidence type="ECO:0000259" key="14">
    <source>
        <dbReference type="PROSITE" id="PS50041"/>
    </source>
</evidence>
<dbReference type="InParanoid" id="H3A292"/>
<evidence type="ECO:0000256" key="11">
    <source>
        <dbReference type="PROSITE-ProRule" id="PRU00479"/>
    </source>
</evidence>
<dbReference type="SMART" id="SM00458">
    <property type="entry name" value="RICIN"/>
    <property type="match status" value="1"/>
</dbReference>
<dbReference type="InterPro" id="IPR035992">
    <property type="entry name" value="Ricin_B-like_lectins"/>
</dbReference>
<dbReference type="InterPro" id="IPR018378">
    <property type="entry name" value="C-type_lectin_CS"/>
</dbReference>
<feature type="disulfide bond" evidence="11">
    <location>
        <begin position="178"/>
        <end position="205"/>
    </location>
</feature>
<dbReference type="PROSITE" id="PS00615">
    <property type="entry name" value="C_TYPE_LECTIN_1"/>
    <property type="match status" value="1"/>
</dbReference>
<evidence type="ECO:0000256" key="13">
    <source>
        <dbReference type="SAM" id="SignalP"/>
    </source>
</evidence>
<dbReference type="FunFam" id="3.10.100.10:FF:000066">
    <property type="entry name" value="Lymphocyte antigen 75"/>
    <property type="match status" value="1"/>
</dbReference>
<evidence type="ECO:0000256" key="6">
    <source>
        <dbReference type="ARBA" id="ARBA00022989"/>
    </source>
</evidence>
<evidence type="ECO:0000256" key="5">
    <source>
        <dbReference type="ARBA" id="ARBA00022737"/>
    </source>
</evidence>
<dbReference type="PROSITE" id="PS50231">
    <property type="entry name" value="RICIN_B_LECTIN"/>
    <property type="match status" value="1"/>
</dbReference>
<dbReference type="CDD" id="cd00062">
    <property type="entry name" value="FN2"/>
    <property type="match status" value="1"/>
</dbReference>
<dbReference type="Gene3D" id="3.10.100.10">
    <property type="entry name" value="Mannose-Binding Protein A, subunit A"/>
    <property type="match status" value="10"/>
</dbReference>
<dbReference type="SUPFAM" id="SSF56436">
    <property type="entry name" value="C-type lectin-like"/>
    <property type="match status" value="10"/>
</dbReference>
<dbReference type="Pfam" id="PF24562">
    <property type="entry name" value="CysR_MRC2_N"/>
    <property type="match status" value="1"/>
</dbReference>
<comment type="subcellular location">
    <subcellularLocation>
        <location evidence="1">Membrane</location>
        <topology evidence="1">Single-pass membrane protein</topology>
    </subcellularLocation>
</comment>
<gene>
    <name evidence="16" type="primary">LY75</name>
</gene>
<evidence type="ECO:0000256" key="9">
    <source>
        <dbReference type="ARBA" id="ARBA00023170"/>
    </source>
</evidence>
<protein>
    <submittedName>
        <fullName evidence="16">Lymphocyte antigen 75</fullName>
    </submittedName>
</protein>
<reference evidence="16" key="3">
    <citation type="submission" date="2025-09" db="UniProtKB">
        <authorList>
            <consortium name="Ensembl"/>
        </authorList>
    </citation>
    <scope>IDENTIFICATION</scope>
</reference>
<dbReference type="EMBL" id="AFYH01225530">
    <property type="status" value="NOT_ANNOTATED_CDS"/>
    <property type="molecule type" value="Genomic_DNA"/>
</dbReference>
<dbReference type="SMART" id="SM00059">
    <property type="entry name" value="FN2"/>
    <property type="match status" value="1"/>
</dbReference>
<feature type="domain" description="C-type lectin" evidence="14">
    <location>
        <begin position="1249"/>
        <end position="1359"/>
    </location>
</feature>
<dbReference type="Gene3D" id="2.10.10.10">
    <property type="entry name" value="Fibronectin, type II, collagen-binding"/>
    <property type="match status" value="1"/>
</dbReference>
<name>H3A292_LATCH</name>
<dbReference type="EMBL" id="AFYH01225536">
    <property type="status" value="NOT_ANNOTATED_CDS"/>
    <property type="molecule type" value="Genomic_DNA"/>
</dbReference>
<dbReference type="FunFam" id="2.10.10.10:FF:000001">
    <property type="entry name" value="Fibronectin 1a isoform 1"/>
    <property type="match status" value="1"/>
</dbReference>
<keyword evidence="6 12" id="KW-1133">Transmembrane helix</keyword>
<dbReference type="InterPro" id="IPR000772">
    <property type="entry name" value="Ricin_B_lectin"/>
</dbReference>
<dbReference type="InterPro" id="IPR036943">
    <property type="entry name" value="FN_type2_sf"/>
</dbReference>
<dbReference type="InterPro" id="IPR016186">
    <property type="entry name" value="C-type_lectin-like/link_sf"/>
</dbReference>
<dbReference type="FunFam" id="3.10.100.10:FF:000047">
    <property type="entry name" value="lymphocyte antigen 75"/>
    <property type="match status" value="1"/>
</dbReference>
<dbReference type="GeneID" id="102348300"/>
<feature type="domain" description="C-type lectin" evidence="14">
    <location>
        <begin position="366"/>
        <end position="483"/>
    </location>
</feature>
<dbReference type="PANTHER" id="PTHR22803">
    <property type="entry name" value="MANNOSE, PHOSPHOLIPASE, LECTIN RECEPTOR RELATED"/>
    <property type="match status" value="1"/>
</dbReference>
<proteinExistence type="predicted"/>
<dbReference type="InterPro" id="IPR050111">
    <property type="entry name" value="C-type_lectin/snaclec_domain"/>
</dbReference>
<feature type="domain" description="C-type lectin" evidence="14">
    <location>
        <begin position="502"/>
        <end position="611"/>
    </location>
</feature>
<dbReference type="Gene3D" id="2.80.10.50">
    <property type="match status" value="1"/>
</dbReference>
<dbReference type="FunFam" id="3.10.100.10:FF:000036">
    <property type="entry name" value="Lymphocyte antigen 75"/>
    <property type="match status" value="1"/>
</dbReference>